<gene>
    <name evidence="3" type="primary">20205460</name>
    <name evidence="2" type="ORF">HELRODRAFT_175632</name>
</gene>
<dbReference type="RefSeq" id="XP_009021290.1">
    <property type="nucleotide sequence ID" value="XM_009023042.1"/>
</dbReference>
<evidence type="ECO:0000256" key="1">
    <source>
        <dbReference type="SAM" id="MobiDB-lite"/>
    </source>
</evidence>
<feature type="compositionally biased region" description="Polar residues" evidence="1">
    <location>
        <begin position="347"/>
        <end position="358"/>
    </location>
</feature>
<feature type="region of interest" description="Disordered" evidence="1">
    <location>
        <begin position="162"/>
        <end position="198"/>
    </location>
</feature>
<reference evidence="4" key="1">
    <citation type="submission" date="2012-12" db="EMBL/GenBank/DDBJ databases">
        <authorList>
            <person name="Hellsten U."/>
            <person name="Grimwood J."/>
            <person name="Chapman J.A."/>
            <person name="Shapiro H."/>
            <person name="Aerts A."/>
            <person name="Otillar R.P."/>
            <person name="Terry A.Y."/>
            <person name="Boore J.L."/>
            <person name="Simakov O."/>
            <person name="Marletaz F."/>
            <person name="Cho S.-J."/>
            <person name="Edsinger-Gonzales E."/>
            <person name="Havlak P."/>
            <person name="Kuo D.-H."/>
            <person name="Larsson T."/>
            <person name="Lv J."/>
            <person name="Arendt D."/>
            <person name="Savage R."/>
            <person name="Osoegawa K."/>
            <person name="de Jong P."/>
            <person name="Lindberg D.R."/>
            <person name="Seaver E.C."/>
            <person name="Weisblat D.A."/>
            <person name="Putnam N.H."/>
            <person name="Grigoriev I.V."/>
            <person name="Rokhsar D.S."/>
        </authorList>
    </citation>
    <scope>NUCLEOTIDE SEQUENCE</scope>
</reference>
<reference evidence="3" key="3">
    <citation type="submission" date="2015-06" db="UniProtKB">
        <authorList>
            <consortium name="EnsemblMetazoa"/>
        </authorList>
    </citation>
    <scope>IDENTIFICATION</scope>
</reference>
<evidence type="ECO:0000313" key="2">
    <source>
        <dbReference type="EMBL" id="ESO00653.1"/>
    </source>
</evidence>
<evidence type="ECO:0000313" key="4">
    <source>
        <dbReference type="Proteomes" id="UP000015101"/>
    </source>
</evidence>
<feature type="compositionally biased region" description="Polar residues" evidence="1">
    <location>
        <begin position="304"/>
        <end position="320"/>
    </location>
</feature>
<proteinExistence type="predicted"/>
<dbReference type="KEGG" id="hro:HELRODRAFT_175632"/>
<feature type="region of interest" description="Disordered" evidence="1">
    <location>
        <begin position="304"/>
        <end position="358"/>
    </location>
</feature>
<sequence length="358" mass="41478">MLFEERNGSAYSERLANQIQIKLDNAPFKPHNFKLAYDLDAYEAANEKLQKRNTPHNTNPATPSKMQFKILSDSQNSRMFFEAMKLSNLRKQAQKQKQIEINNKNSSSPFQTSGKFYHLNFEPMRIEDYRELDESKINEDLSEIPNKMKLQKIFNDQRAINSNNVNNYNNSNNSNNNSSSNNNYYYNNNDESCKNLDSRNNNDINSVDLCRNANNSYYNNNNCNANTNNNNNINDDNNNMTYNNNNYQKIICSNNCNNNSNNTLSLPKNMTNDDENKNHINNKPNNVNNNNIINNRILHYNSQNNNINPHAKSTPQIQQTNERKNMTKENMAKPPRAGQGRKLPNLPKTQQNNVSRLC</sequence>
<feature type="compositionally biased region" description="Basic and acidic residues" evidence="1">
    <location>
        <begin position="321"/>
        <end position="331"/>
    </location>
</feature>
<name>T1F9G1_HELRO</name>
<accession>T1F9G1</accession>
<organism evidence="3 4">
    <name type="scientific">Helobdella robusta</name>
    <name type="common">Californian leech</name>
    <dbReference type="NCBI Taxonomy" id="6412"/>
    <lineage>
        <taxon>Eukaryota</taxon>
        <taxon>Metazoa</taxon>
        <taxon>Spiralia</taxon>
        <taxon>Lophotrochozoa</taxon>
        <taxon>Annelida</taxon>
        <taxon>Clitellata</taxon>
        <taxon>Hirudinea</taxon>
        <taxon>Rhynchobdellida</taxon>
        <taxon>Glossiphoniidae</taxon>
        <taxon>Helobdella</taxon>
    </lineage>
</organism>
<dbReference type="EMBL" id="AMQM01005377">
    <property type="status" value="NOT_ANNOTATED_CDS"/>
    <property type="molecule type" value="Genomic_DNA"/>
</dbReference>
<dbReference type="InParanoid" id="T1F9G1"/>
<protein>
    <submittedName>
        <fullName evidence="2 3">Uncharacterized protein</fullName>
    </submittedName>
</protein>
<dbReference type="Proteomes" id="UP000015101">
    <property type="component" value="Unassembled WGS sequence"/>
</dbReference>
<dbReference type="CTD" id="20205460"/>
<evidence type="ECO:0000313" key="3">
    <source>
        <dbReference type="EnsemblMetazoa" id="HelroP175632"/>
    </source>
</evidence>
<dbReference type="EnsemblMetazoa" id="HelroT175632">
    <property type="protein sequence ID" value="HelroP175632"/>
    <property type="gene ID" value="HelroG175632"/>
</dbReference>
<dbReference type="AlphaFoldDB" id="T1F9G1"/>
<dbReference type="GeneID" id="20205460"/>
<dbReference type="HOGENOM" id="CLU_774518_0_0_1"/>
<feature type="compositionally biased region" description="Low complexity" evidence="1">
    <location>
        <begin position="162"/>
        <end position="189"/>
    </location>
</feature>
<dbReference type="EMBL" id="KB096900">
    <property type="protein sequence ID" value="ESO00653.1"/>
    <property type="molecule type" value="Genomic_DNA"/>
</dbReference>
<reference evidence="2 4" key="2">
    <citation type="journal article" date="2013" name="Nature">
        <title>Insights into bilaterian evolution from three spiralian genomes.</title>
        <authorList>
            <person name="Simakov O."/>
            <person name="Marletaz F."/>
            <person name="Cho S.J."/>
            <person name="Edsinger-Gonzales E."/>
            <person name="Havlak P."/>
            <person name="Hellsten U."/>
            <person name="Kuo D.H."/>
            <person name="Larsson T."/>
            <person name="Lv J."/>
            <person name="Arendt D."/>
            <person name="Savage R."/>
            <person name="Osoegawa K."/>
            <person name="de Jong P."/>
            <person name="Grimwood J."/>
            <person name="Chapman J.A."/>
            <person name="Shapiro H."/>
            <person name="Aerts A."/>
            <person name="Otillar R.P."/>
            <person name="Terry A.Y."/>
            <person name="Boore J.L."/>
            <person name="Grigoriev I.V."/>
            <person name="Lindberg D.R."/>
            <person name="Seaver E.C."/>
            <person name="Weisblat D.A."/>
            <person name="Putnam N.H."/>
            <person name="Rokhsar D.S."/>
        </authorList>
    </citation>
    <scope>NUCLEOTIDE SEQUENCE</scope>
</reference>
<keyword evidence="4" id="KW-1185">Reference proteome</keyword>